<dbReference type="RefSeq" id="WP_192741628.1">
    <property type="nucleotide sequence ID" value="NZ_JADBEJ010000001.1"/>
</dbReference>
<proteinExistence type="predicted"/>
<accession>A0ABR9KZV3</accession>
<evidence type="ECO:0000313" key="1">
    <source>
        <dbReference type="EMBL" id="MBE1573884.1"/>
    </source>
</evidence>
<sequence>MDEVLTAALRDAVFDRLDYLDRLAGESDQHSKAALADTEIVRLTYAFRALLAEHSSDERGRCKQCSGWLRSRRHPCSVWNIAHRHLLTGS</sequence>
<comment type="caution">
    <text evidence="1">The sequence shown here is derived from an EMBL/GenBank/DDBJ whole genome shotgun (WGS) entry which is preliminary data.</text>
</comment>
<reference evidence="1 2" key="1">
    <citation type="submission" date="2020-10" db="EMBL/GenBank/DDBJ databases">
        <title>Sequencing the genomes of 1000 actinobacteria strains.</title>
        <authorList>
            <person name="Klenk H.-P."/>
        </authorList>
    </citation>
    <scope>NUCLEOTIDE SEQUENCE [LARGE SCALE GENOMIC DNA]</scope>
    <source>
        <strain evidence="1 2">DSM 46661</strain>
    </source>
</reference>
<evidence type="ECO:0000313" key="2">
    <source>
        <dbReference type="Proteomes" id="UP000656548"/>
    </source>
</evidence>
<gene>
    <name evidence="1" type="ORF">H4W30_000913</name>
</gene>
<dbReference type="EMBL" id="JADBEJ010000001">
    <property type="protein sequence ID" value="MBE1573884.1"/>
    <property type="molecule type" value="Genomic_DNA"/>
</dbReference>
<organism evidence="1 2">
    <name type="scientific">Amycolatopsis roodepoortensis</name>
    <dbReference type="NCBI Taxonomy" id="700274"/>
    <lineage>
        <taxon>Bacteria</taxon>
        <taxon>Bacillati</taxon>
        <taxon>Actinomycetota</taxon>
        <taxon>Actinomycetes</taxon>
        <taxon>Pseudonocardiales</taxon>
        <taxon>Pseudonocardiaceae</taxon>
        <taxon>Amycolatopsis</taxon>
    </lineage>
</organism>
<protein>
    <submittedName>
        <fullName evidence="1">Uncharacterized protein</fullName>
    </submittedName>
</protein>
<keyword evidence="2" id="KW-1185">Reference proteome</keyword>
<dbReference type="Proteomes" id="UP000656548">
    <property type="component" value="Unassembled WGS sequence"/>
</dbReference>
<name>A0ABR9KZV3_9PSEU</name>